<feature type="transmembrane region" description="Helical" evidence="1">
    <location>
        <begin position="270"/>
        <end position="291"/>
    </location>
</feature>
<evidence type="ECO:0008006" key="4">
    <source>
        <dbReference type="Google" id="ProtNLM"/>
    </source>
</evidence>
<reference evidence="2 3" key="1">
    <citation type="submission" date="2017-09" db="EMBL/GenBank/DDBJ databases">
        <title>Depth-based differentiation of microbial function through sediment-hosted aquifers and enrichment of novel symbionts in the deep terrestrial subsurface.</title>
        <authorList>
            <person name="Probst A.J."/>
            <person name="Ladd B."/>
            <person name="Jarett J.K."/>
            <person name="Geller-Mcgrath D.E."/>
            <person name="Sieber C.M."/>
            <person name="Emerson J.B."/>
            <person name="Anantharaman K."/>
            <person name="Thomas B.C."/>
            <person name="Malmstrom R."/>
            <person name="Stieglmeier M."/>
            <person name="Klingl A."/>
            <person name="Woyke T."/>
            <person name="Ryan C.M."/>
            <person name="Banfield J.F."/>
        </authorList>
    </citation>
    <scope>NUCLEOTIDE SEQUENCE [LARGE SCALE GENOMIC DNA]</scope>
    <source>
        <strain evidence="2">CG11_big_fil_rev_8_21_14_0_20_42_13</strain>
    </source>
</reference>
<dbReference type="AlphaFoldDB" id="A0A2H0LYX4"/>
<gene>
    <name evidence="2" type="ORF">COV72_02105</name>
</gene>
<keyword evidence="1" id="KW-0472">Membrane</keyword>
<name>A0A2H0LYX4_9BACT</name>
<feature type="transmembrane region" description="Helical" evidence="1">
    <location>
        <begin position="196"/>
        <end position="218"/>
    </location>
</feature>
<feature type="transmembrane region" description="Helical" evidence="1">
    <location>
        <begin position="102"/>
        <end position="120"/>
    </location>
</feature>
<feature type="transmembrane region" description="Helical" evidence="1">
    <location>
        <begin position="171"/>
        <end position="187"/>
    </location>
</feature>
<feature type="transmembrane region" description="Helical" evidence="1">
    <location>
        <begin position="332"/>
        <end position="351"/>
    </location>
</feature>
<feature type="transmembrane region" description="Helical" evidence="1">
    <location>
        <begin position="76"/>
        <end position="95"/>
    </location>
</feature>
<evidence type="ECO:0000256" key="1">
    <source>
        <dbReference type="SAM" id="Phobius"/>
    </source>
</evidence>
<keyword evidence="1" id="KW-0812">Transmembrane</keyword>
<feature type="transmembrane region" description="Helical" evidence="1">
    <location>
        <begin position="303"/>
        <end position="326"/>
    </location>
</feature>
<comment type="caution">
    <text evidence="2">The sequence shown here is derived from an EMBL/GenBank/DDBJ whole genome shotgun (WGS) entry which is preliminary data.</text>
</comment>
<protein>
    <recommendedName>
        <fullName evidence="4">Glycosyltransferase RgtA/B/C/D-like domain-containing protein</fullName>
    </recommendedName>
</protein>
<sequence length="502" mass="56873">MKPIYIVSLIIFLCVGLRLVNLDKGYSSDEGWLLKVAGSDFNKIVPALRTGNSVFPPLSPFLVHFWMRVSTAEPWVRGYFVFFGVAICILVYQLGRLFIDRAFGQIAFFASAVSPLLIWASQFVRSYIDSAFWALLSIYFMLRILKRAGSIGVFLGYVVSSLLAIYSSHLFIPLLIAQNIFIFIFYLRDVAFLRKWLVSQSILITLSLPCLTLLASQVNHASGMADRWASKGLHLFGVNIGHYPRGIAAVIGMDPGFLTGYALTDKFNKLILIGIAAISLFLAVWVIYRGISKLKAGMADIRLALFFPAILVLSLIIYDIAGYLLATPLQQAEYFIVQHILFIFIMAVFVYSIKKEKLNLKLLLLAGIGAVYLLRFGDAVKPEFDTKKASIYLFKNIKPEDTLLMVRNTNTYIDSNMPNAVVMAEFLQRNHDSGYYEPLNKKAKAKLSEIKEKSSDLWFYKLYSNDDILGANRLIEDWLAKNGYQVYRAEKFRKISIINYKK</sequence>
<proteinExistence type="predicted"/>
<feature type="transmembrane region" description="Helical" evidence="1">
    <location>
        <begin position="149"/>
        <end position="165"/>
    </location>
</feature>
<evidence type="ECO:0000313" key="3">
    <source>
        <dbReference type="Proteomes" id="UP000229641"/>
    </source>
</evidence>
<organism evidence="2 3">
    <name type="scientific">Candidatus Ghiorseimicrobium undicola</name>
    <dbReference type="NCBI Taxonomy" id="1974746"/>
    <lineage>
        <taxon>Bacteria</taxon>
        <taxon>Pseudomonadati</taxon>
        <taxon>Candidatus Omnitrophota</taxon>
        <taxon>Candidatus Ghiorseimicrobium</taxon>
    </lineage>
</organism>
<dbReference type="EMBL" id="PCWA01000030">
    <property type="protein sequence ID" value="PIQ89629.1"/>
    <property type="molecule type" value="Genomic_DNA"/>
</dbReference>
<evidence type="ECO:0000313" key="2">
    <source>
        <dbReference type="EMBL" id="PIQ89629.1"/>
    </source>
</evidence>
<feature type="transmembrane region" description="Helical" evidence="1">
    <location>
        <begin position="358"/>
        <end position="377"/>
    </location>
</feature>
<accession>A0A2H0LYX4</accession>
<dbReference type="Proteomes" id="UP000229641">
    <property type="component" value="Unassembled WGS sequence"/>
</dbReference>
<keyword evidence="1" id="KW-1133">Transmembrane helix</keyword>